<dbReference type="InterPro" id="IPR006553">
    <property type="entry name" value="Leu-rich_rpt_Cys-con_subtyp"/>
</dbReference>
<dbReference type="OrthoDB" id="2095648at2759"/>
<evidence type="ECO:0000313" key="2">
    <source>
        <dbReference type="Proteomes" id="UP000242715"/>
    </source>
</evidence>
<evidence type="ECO:0000313" key="1">
    <source>
        <dbReference type="EMBL" id="GAU12569.1"/>
    </source>
</evidence>
<dbReference type="Proteomes" id="UP000242715">
    <property type="component" value="Unassembled WGS sequence"/>
</dbReference>
<dbReference type="InterPro" id="IPR001611">
    <property type="entry name" value="Leu-rich_rpt"/>
</dbReference>
<name>A0A2Z6LGM8_TRISU</name>
<dbReference type="EMBL" id="DF973123">
    <property type="protein sequence ID" value="GAU12569.1"/>
    <property type="molecule type" value="Genomic_DNA"/>
</dbReference>
<dbReference type="Gene3D" id="3.80.10.10">
    <property type="entry name" value="Ribonuclease Inhibitor"/>
    <property type="match status" value="2"/>
</dbReference>
<proteinExistence type="predicted"/>
<dbReference type="Pfam" id="PF13516">
    <property type="entry name" value="LRR_6"/>
    <property type="match status" value="2"/>
</dbReference>
<sequence>MWQTIRMDNFDLVTLPNDDNQVSDYLVKICRYAVDLSCGNLKDVIIYGFATDDLLKYIADRSSNLQRIRLEYCDQISKEGLIELGTKLPRLEELDISIDLLPGFCHLHKWNQFHHVLPFEFAAQCNDEAFAIAKTMPGLRHLNISGNPLNDDGLRAILDGCPLIESLNLEGCFNISQSLEDRCYDQIKDLQLSDFWSKLCFRENCGMSTEIEDSSYHSSDSEY</sequence>
<keyword evidence="2" id="KW-1185">Reference proteome</keyword>
<dbReference type="AlphaFoldDB" id="A0A2Z6LGM8"/>
<dbReference type="PANTHER" id="PTHR38926">
    <property type="entry name" value="F-BOX DOMAIN CONTAINING PROTEIN, EXPRESSED"/>
    <property type="match status" value="1"/>
</dbReference>
<reference evidence="2" key="1">
    <citation type="journal article" date="2017" name="Front. Plant Sci.">
        <title>Climate Clever Clovers: New Paradigm to Reduce the Environmental Footprint of Ruminants by Breeding Low Methanogenic Forages Utilizing Haplotype Variation.</title>
        <authorList>
            <person name="Kaur P."/>
            <person name="Appels R."/>
            <person name="Bayer P.E."/>
            <person name="Keeble-Gagnere G."/>
            <person name="Wang J."/>
            <person name="Hirakawa H."/>
            <person name="Shirasawa K."/>
            <person name="Vercoe P."/>
            <person name="Stefanova K."/>
            <person name="Durmic Z."/>
            <person name="Nichols P."/>
            <person name="Revell C."/>
            <person name="Isobe S.N."/>
            <person name="Edwards D."/>
            <person name="Erskine W."/>
        </authorList>
    </citation>
    <scope>NUCLEOTIDE SEQUENCE [LARGE SCALE GENOMIC DNA]</scope>
    <source>
        <strain evidence="2">cv. Daliak</strain>
    </source>
</reference>
<protein>
    <submittedName>
        <fullName evidence="1">Uncharacterized protein</fullName>
    </submittedName>
</protein>
<dbReference type="SMART" id="SM00367">
    <property type="entry name" value="LRR_CC"/>
    <property type="match status" value="4"/>
</dbReference>
<accession>A0A2Z6LGM8</accession>
<dbReference type="InterPro" id="IPR032675">
    <property type="entry name" value="LRR_dom_sf"/>
</dbReference>
<dbReference type="PANTHER" id="PTHR38926:SF2">
    <property type="entry name" value="F-BOX_LRR-REPEAT PROTEIN 21-RELATED"/>
    <property type="match status" value="1"/>
</dbReference>
<gene>
    <name evidence="1" type="ORF">TSUD_182840</name>
</gene>
<organism evidence="1 2">
    <name type="scientific">Trifolium subterraneum</name>
    <name type="common">Subterranean clover</name>
    <dbReference type="NCBI Taxonomy" id="3900"/>
    <lineage>
        <taxon>Eukaryota</taxon>
        <taxon>Viridiplantae</taxon>
        <taxon>Streptophyta</taxon>
        <taxon>Embryophyta</taxon>
        <taxon>Tracheophyta</taxon>
        <taxon>Spermatophyta</taxon>
        <taxon>Magnoliopsida</taxon>
        <taxon>eudicotyledons</taxon>
        <taxon>Gunneridae</taxon>
        <taxon>Pentapetalae</taxon>
        <taxon>rosids</taxon>
        <taxon>fabids</taxon>
        <taxon>Fabales</taxon>
        <taxon>Fabaceae</taxon>
        <taxon>Papilionoideae</taxon>
        <taxon>50 kb inversion clade</taxon>
        <taxon>NPAAA clade</taxon>
        <taxon>Hologalegina</taxon>
        <taxon>IRL clade</taxon>
        <taxon>Trifolieae</taxon>
        <taxon>Trifolium</taxon>
    </lineage>
</organism>
<dbReference type="SUPFAM" id="SSF52047">
    <property type="entry name" value="RNI-like"/>
    <property type="match status" value="1"/>
</dbReference>